<feature type="chain" id="PRO_5004673691" evidence="2">
    <location>
        <begin position="22"/>
        <end position="360"/>
    </location>
</feature>
<feature type="compositionally biased region" description="Low complexity" evidence="1">
    <location>
        <begin position="57"/>
        <end position="97"/>
    </location>
</feature>
<dbReference type="EMBL" id="HG722604">
    <property type="protein sequence ID" value="CDJ62784.1"/>
    <property type="molecule type" value="Genomic_DNA"/>
</dbReference>
<evidence type="ECO:0000313" key="4">
    <source>
        <dbReference type="Proteomes" id="UP000030754"/>
    </source>
</evidence>
<dbReference type="Proteomes" id="UP000030754">
    <property type="component" value="Unassembled WGS sequence"/>
</dbReference>
<dbReference type="VEuPathDB" id="ToxoDB:ENH_00025970"/>
<evidence type="ECO:0000256" key="2">
    <source>
        <dbReference type="SAM" id="SignalP"/>
    </source>
</evidence>
<evidence type="ECO:0000256" key="1">
    <source>
        <dbReference type="SAM" id="MobiDB-lite"/>
    </source>
</evidence>
<reference evidence="3" key="2">
    <citation type="submission" date="2013-10" db="EMBL/GenBank/DDBJ databases">
        <authorList>
            <person name="Aslett M."/>
        </authorList>
    </citation>
    <scope>NUCLEOTIDE SEQUENCE [LARGE SCALE GENOMIC DNA]</scope>
    <source>
        <strain evidence="3">Houghton</strain>
    </source>
</reference>
<name>U6MJZ5_9EIME</name>
<keyword evidence="2" id="KW-0732">Signal</keyword>
<dbReference type="RefSeq" id="XP_013440146.1">
    <property type="nucleotide sequence ID" value="XM_013584692.1"/>
</dbReference>
<evidence type="ECO:0000313" key="3">
    <source>
        <dbReference type="EMBL" id="CDJ62784.1"/>
    </source>
</evidence>
<dbReference type="GeneID" id="25472766"/>
<protein>
    <submittedName>
        <fullName evidence="3">Serine/threonine protein phosphatase, putative</fullName>
    </submittedName>
</protein>
<feature type="signal peptide" evidence="2">
    <location>
        <begin position="1"/>
        <end position="21"/>
    </location>
</feature>
<dbReference type="AlphaFoldDB" id="U6MJZ5"/>
<organism evidence="3 4">
    <name type="scientific">Eimeria necatrix</name>
    <dbReference type="NCBI Taxonomy" id="51315"/>
    <lineage>
        <taxon>Eukaryota</taxon>
        <taxon>Sar</taxon>
        <taxon>Alveolata</taxon>
        <taxon>Apicomplexa</taxon>
        <taxon>Conoidasida</taxon>
        <taxon>Coccidia</taxon>
        <taxon>Eucoccidiorida</taxon>
        <taxon>Eimeriorina</taxon>
        <taxon>Eimeriidae</taxon>
        <taxon>Eimeria</taxon>
    </lineage>
</organism>
<reference evidence="3" key="1">
    <citation type="submission" date="2013-10" db="EMBL/GenBank/DDBJ databases">
        <title>Genomic analysis of the causative agents of coccidiosis in chickens.</title>
        <authorList>
            <person name="Reid A.J."/>
            <person name="Blake D."/>
            <person name="Billington K."/>
            <person name="Browne H."/>
            <person name="Dunn M."/>
            <person name="Hung S."/>
            <person name="Kawahara F."/>
            <person name="Miranda-Saavedra D."/>
            <person name="Mourier T."/>
            <person name="Nagra H."/>
            <person name="Otto T.D."/>
            <person name="Rawlings N."/>
            <person name="Sanchez A."/>
            <person name="Sanders M."/>
            <person name="Subramaniam C."/>
            <person name="Tay Y."/>
            <person name="Dear P."/>
            <person name="Doerig C."/>
            <person name="Gruber A."/>
            <person name="Parkinson J."/>
            <person name="Shirley M."/>
            <person name="Wan K.L."/>
            <person name="Berriman M."/>
            <person name="Tomley F."/>
            <person name="Pain A."/>
        </authorList>
    </citation>
    <scope>NUCLEOTIDE SEQUENCE [LARGE SCALE GENOMIC DNA]</scope>
    <source>
        <strain evidence="3">Houghton</strain>
    </source>
</reference>
<proteinExistence type="predicted"/>
<feature type="region of interest" description="Disordered" evidence="1">
    <location>
        <begin position="339"/>
        <end position="360"/>
    </location>
</feature>
<sequence length="360" mass="36671">MKLLALPLFCALLNAPDPLHAAAATAAATAAARAAPTAAPTAAPAAAAAAAAPAAATPTATPAPPLAAHRSSSSNSTTSTSTSSSSSSNSSSNSSSSSEERGTESAEAAATSGNLELPPLSSPPAAAAAADAAAAAGSPAAAAAAAAAEETATSSASPLLLLLQWTPLRCGSTRWTRCAAQRFGAWGLGFGVWGLGASGGLLRSRRGSRPTVFRVWGDSPNRGVELFAAGLFCVSFGRQLLPFRCTDTSRQRVRKCFRRALRTPRPQTRGLFSNSGKPRLPAFARRPSRALLRRLPRLPGPPGLQFSKCPMALSKSLVLHASGVQTGPGASAGFSFQKGLRNSASKPSRREVYVHPKPVQ</sequence>
<accession>U6MJZ5</accession>
<keyword evidence="4" id="KW-1185">Reference proteome</keyword>
<gene>
    <name evidence="3" type="ORF">ENH_00025970</name>
</gene>
<feature type="region of interest" description="Disordered" evidence="1">
    <location>
        <begin position="57"/>
        <end position="123"/>
    </location>
</feature>